<feature type="transmembrane region" description="Helical" evidence="10">
    <location>
        <begin position="464"/>
        <end position="482"/>
    </location>
</feature>
<dbReference type="InterPro" id="IPR036291">
    <property type="entry name" value="NAD(P)-bd_dom_sf"/>
</dbReference>
<feature type="transmembrane region" description="Helical" evidence="10">
    <location>
        <begin position="205"/>
        <end position="228"/>
    </location>
</feature>
<feature type="transmembrane region" description="Helical" evidence="10">
    <location>
        <begin position="436"/>
        <end position="457"/>
    </location>
</feature>
<feature type="transmembrane region" description="Helical" evidence="10">
    <location>
        <begin position="407"/>
        <end position="430"/>
    </location>
</feature>
<dbReference type="RefSeq" id="WP_146291774.1">
    <property type="nucleotide sequence ID" value="NZ_SELH01000014.1"/>
</dbReference>
<dbReference type="SUPFAM" id="SSF75615">
    <property type="entry name" value="Siroheme synthase middle domains-like"/>
    <property type="match status" value="1"/>
</dbReference>
<comment type="similarity">
    <text evidence="10">Belongs to the 4-toluene sulfonate uptake permease (TSUP) (TC 2.A.102) family.</text>
</comment>
<organism evidence="12 13">
    <name type="scientific">Apibacter muscae</name>
    <dbReference type="NCBI Taxonomy" id="2509004"/>
    <lineage>
        <taxon>Bacteria</taxon>
        <taxon>Pseudomonadati</taxon>
        <taxon>Bacteroidota</taxon>
        <taxon>Flavobacteriia</taxon>
        <taxon>Flavobacteriales</taxon>
        <taxon>Weeksellaceae</taxon>
        <taxon>Apibacter</taxon>
    </lineage>
</organism>
<evidence type="ECO:0000256" key="2">
    <source>
        <dbReference type="ARBA" id="ARBA00005010"/>
    </source>
</evidence>
<dbReference type="Proteomes" id="UP000319499">
    <property type="component" value="Unassembled WGS sequence"/>
</dbReference>
<sequence>MDNTLFPIFLKTETFRFLIVGGGYVGLEKTETLLRQNPAMNIKIIAIEISEKLHKILSKNPHIEWEERAFEKEDLQNINFVIAATDDTKFNQELKHLANEKGILVNAADQPALCDFYLGSIVNKGYLKIAISTNGKSPVLARRLREYLEKSIPKNVHETIENLNTYRNQQQGDLKSKLEALNKATSLLSNDNKEKPKSRVNYKRFAFDITFIFMATFIGYGLSSFITIEEAKSYLQDIPTIFFIMLAVGFFAQMVDGAVGLGYGITCTTSMMLFGVSLPTISGSIHIAEMFSSGISGFSHYKFGNVNKKLLLWLAVPGCIGAISGAILLIYLGNEYESIAYGVLAIYTMIIGIRLIFIALQKKILKKKIKHTGILGFAGGFFDAFGGGGWGPIVTSTLLSKGRRSKYVVGTVSLAEFFITLSASITFFAYLGVKHWYIVAGLIIGGTIAAPIAARLAGKLPQRIAIIAVAFLVIIFSLRILYKLF</sequence>
<feature type="transmembrane region" description="Helical" evidence="10">
    <location>
        <begin position="240"/>
        <end position="263"/>
    </location>
</feature>
<keyword evidence="3 10" id="KW-0812">Transmembrane</keyword>
<keyword evidence="4 10" id="KW-1133">Transmembrane helix</keyword>
<comment type="pathway">
    <text evidence="2">Porphyrin-containing compound metabolism; siroheme biosynthesis; sirohydrochlorin from precorrin-2: step 1/1.</text>
</comment>
<keyword evidence="5" id="KW-0560">Oxidoreductase</keyword>
<evidence type="ECO:0000256" key="8">
    <source>
        <dbReference type="ARBA" id="ARBA00023244"/>
    </source>
</evidence>
<dbReference type="GO" id="GO:0043115">
    <property type="term" value="F:precorrin-2 dehydrogenase activity"/>
    <property type="evidence" value="ECO:0007669"/>
    <property type="project" value="UniProtKB-EC"/>
</dbReference>
<dbReference type="GO" id="GO:0005886">
    <property type="term" value="C:plasma membrane"/>
    <property type="evidence" value="ECO:0007669"/>
    <property type="project" value="UniProtKB-SubCell"/>
</dbReference>
<comment type="caution">
    <text evidence="12">The sequence shown here is derived from an EMBL/GenBank/DDBJ whole genome shotgun (WGS) entry which is preliminary data.</text>
</comment>
<evidence type="ECO:0000313" key="13">
    <source>
        <dbReference type="Proteomes" id="UP000319499"/>
    </source>
</evidence>
<evidence type="ECO:0000313" key="12">
    <source>
        <dbReference type="EMBL" id="TWP29404.1"/>
    </source>
</evidence>
<keyword evidence="7 10" id="KW-0472">Membrane</keyword>
<evidence type="ECO:0000256" key="7">
    <source>
        <dbReference type="ARBA" id="ARBA00023136"/>
    </source>
</evidence>
<evidence type="ECO:0000256" key="6">
    <source>
        <dbReference type="ARBA" id="ARBA00023027"/>
    </source>
</evidence>
<dbReference type="UniPathway" id="UPA00262">
    <property type="reaction ID" value="UER00222"/>
</dbReference>
<dbReference type="GO" id="GO:0019354">
    <property type="term" value="P:siroheme biosynthetic process"/>
    <property type="evidence" value="ECO:0007669"/>
    <property type="project" value="UniProtKB-UniPathway"/>
</dbReference>
<comment type="subcellular location">
    <subcellularLocation>
        <location evidence="10">Cell membrane</location>
        <topology evidence="10">Multi-pass membrane protein</topology>
    </subcellularLocation>
    <subcellularLocation>
        <location evidence="1">Membrane</location>
        <topology evidence="1">Multi-pass membrane protein</topology>
    </subcellularLocation>
</comment>
<accession>A0A563DHW5</accession>
<dbReference type="Pfam" id="PF14824">
    <property type="entry name" value="Sirohm_synth_M"/>
    <property type="match status" value="1"/>
</dbReference>
<dbReference type="GO" id="GO:0004325">
    <property type="term" value="F:ferrochelatase activity"/>
    <property type="evidence" value="ECO:0007669"/>
    <property type="project" value="InterPro"/>
</dbReference>
<keyword evidence="8" id="KW-0627">Porphyrin biosynthesis</keyword>
<dbReference type="PANTHER" id="PTHR35330">
    <property type="entry name" value="SIROHEME BIOSYNTHESIS PROTEIN MET8"/>
    <property type="match status" value="1"/>
</dbReference>
<protein>
    <recommendedName>
        <fullName evidence="10">Probable membrane transporter protein</fullName>
    </recommendedName>
</protein>
<evidence type="ECO:0000256" key="4">
    <source>
        <dbReference type="ARBA" id="ARBA00022989"/>
    </source>
</evidence>
<dbReference type="InterPro" id="IPR028161">
    <property type="entry name" value="Met8-like"/>
</dbReference>
<gene>
    <name evidence="12" type="ORF">ETU09_02875</name>
</gene>
<dbReference type="InterPro" id="IPR028281">
    <property type="entry name" value="Sirohaem_synthase_central"/>
</dbReference>
<dbReference type="InterPro" id="IPR002781">
    <property type="entry name" value="TM_pro_TauE-like"/>
</dbReference>
<evidence type="ECO:0000256" key="10">
    <source>
        <dbReference type="RuleBase" id="RU363041"/>
    </source>
</evidence>
<dbReference type="InterPro" id="IPR006367">
    <property type="entry name" value="Sirohaem_synthase_N"/>
</dbReference>
<dbReference type="Gene3D" id="3.40.50.720">
    <property type="entry name" value="NAD(P)-binding Rossmann-like Domain"/>
    <property type="match status" value="1"/>
</dbReference>
<reference evidence="12 13" key="1">
    <citation type="submission" date="2019-02" db="EMBL/GenBank/DDBJ databases">
        <title>Apibacter muscae sp. nov.: a novel member of the house fly microbiota.</title>
        <authorList>
            <person name="Park R."/>
        </authorList>
    </citation>
    <scope>NUCLEOTIDE SEQUENCE [LARGE SCALE GENOMIC DNA]</scope>
    <source>
        <strain evidence="12 13">AL1</strain>
    </source>
</reference>
<dbReference type="PANTHER" id="PTHR35330:SF1">
    <property type="entry name" value="SIROHEME BIOSYNTHESIS PROTEIN MET8"/>
    <property type="match status" value="1"/>
</dbReference>
<feature type="domain" description="Siroheme synthase central" evidence="11">
    <location>
        <begin position="125"/>
        <end position="150"/>
    </location>
</feature>
<evidence type="ECO:0000259" key="11">
    <source>
        <dbReference type="Pfam" id="PF14824"/>
    </source>
</evidence>
<dbReference type="SUPFAM" id="SSF51735">
    <property type="entry name" value="NAD(P)-binding Rossmann-fold domains"/>
    <property type="match status" value="1"/>
</dbReference>
<keyword evidence="10" id="KW-1003">Cell membrane</keyword>
<dbReference type="Pfam" id="PF01925">
    <property type="entry name" value="TauE"/>
    <property type="match status" value="1"/>
</dbReference>
<evidence type="ECO:0000256" key="5">
    <source>
        <dbReference type="ARBA" id="ARBA00023002"/>
    </source>
</evidence>
<dbReference type="Gene3D" id="3.30.160.110">
    <property type="entry name" value="Siroheme synthase, domain 2"/>
    <property type="match status" value="1"/>
</dbReference>
<feature type="transmembrane region" description="Helical" evidence="10">
    <location>
        <begin position="310"/>
        <end position="333"/>
    </location>
</feature>
<dbReference type="AlphaFoldDB" id="A0A563DHW5"/>
<comment type="catalytic activity">
    <reaction evidence="9">
        <text>precorrin-2 + NAD(+) = sirohydrochlorin + NADH + 2 H(+)</text>
        <dbReference type="Rhea" id="RHEA:15613"/>
        <dbReference type="ChEBI" id="CHEBI:15378"/>
        <dbReference type="ChEBI" id="CHEBI:57540"/>
        <dbReference type="ChEBI" id="CHEBI:57945"/>
        <dbReference type="ChEBI" id="CHEBI:58351"/>
        <dbReference type="ChEBI" id="CHEBI:58827"/>
        <dbReference type="EC" id="1.3.1.76"/>
    </reaction>
</comment>
<keyword evidence="13" id="KW-1185">Reference proteome</keyword>
<dbReference type="Pfam" id="PF13241">
    <property type="entry name" value="NAD_binding_7"/>
    <property type="match status" value="1"/>
</dbReference>
<evidence type="ECO:0000256" key="9">
    <source>
        <dbReference type="ARBA" id="ARBA00047561"/>
    </source>
</evidence>
<keyword evidence="6" id="KW-0520">NAD</keyword>
<dbReference type="EMBL" id="SELH01000014">
    <property type="protein sequence ID" value="TWP29404.1"/>
    <property type="molecule type" value="Genomic_DNA"/>
</dbReference>
<evidence type="ECO:0000256" key="3">
    <source>
        <dbReference type="ARBA" id="ARBA00022692"/>
    </source>
</evidence>
<proteinExistence type="inferred from homology"/>
<name>A0A563DHW5_9FLAO</name>
<dbReference type="NCBIfam" id="TIGR01470">
    <property type="entry name" value="cysG_Nterm"/>
    <property type="match status" value="1"/>
</dbReference>
<dbReference type="OrthoDB" id="45564at2"/>
<feature type="transmembrane region" description="Helical" evidence="10">
    <location>
        <begin position="339"/>
        <end position="360"/>
    </location>
</feature>
<evidence type="ECO:0000256" key="1">
    <source>
        <dbReference type="ARBA" id="ARBA00004141"/>
    </source>
</evidence>